<evidence type="ECO:0000256" key="1">
    <source>
        <dbReference type="ARBA" id="ARBA00004651"/>
    </source>
</evidence>
<dbReference type="SMART" id="SM01381">
    <property type="entry name" value="7TM_GPCR_Srsx"/>
    <property type="match status" value="1"/>
</dbReference>
<dbReference type="Gene3D" id="1.20.1070.10">
    <property type="entry name" value="Rhodopsin 7-helix transmembrane proteins"/>
    <property type="match status" value="1"/>
</dbReference>
<evidence type="ECO:0000256" key="10">
    <source>
        <dbReference type="RuleBase" id="RU000688"/>
    </source>
</evidence>
<keyword evidence="8" id="KW-0325">Glycoprotein</keyword>
<comment type="similarity">
    <text evidence="10">Belongs to the G-protein coupled receptor 1 family.</text>
</comment>
<evidence type="ECO:0000256" key="7">
    <source>
        <dbReference type="ARBA" id="ARBA00023170"/>
    </source>
</evidence>
<evidence type="ECO:0000256" key="4">
    <source>
        <dbReference type="ARBA" id="ARBA00022989"/>
    </source>
</evidence>
<gene>
    <name evidence="11" type="ORF">PACLA_8A016585</name>
</gene>
<dbReference type="GO" id="GO:0004930">
    <property type="term" value="F:G protein-coupled receptor activity"/>
    <property type="evidence" value="ECO:0007669"/>
    <property type="project" value="UniProtKB-KW"/>
</dbReference>
<sequence length="322" mass="35681">MFEPLCKATGAPEALSFFTGSISILLMIINIPGNLLVILAVALDPNKNLRNSFNFLVTNLAVADLVVGLVTDPLSIHVHFKEGNNQAISTAELQAIHMSYFISCTASVLSIILLACDRYIALVYPTRHRLIMSRPVLLASIALIWLVSIALPCIYFEVGYIRYAFIFANTAVVVAIIIALFTYTRLIMKFHKAARPTADTANSDAPDGSPTPSYNDQKRITEMFLVILIAVLCCYVPSTILIYAMNFCESCSCDEIHTFRDLQFVFVIANSSVNFFCYAFRSPKFRSAFKVILRLQKAGAGNDDMNMNTVEKGVTEVTENKL</sequence>
<dbReference type="EMBL" id="CACRXK020000261">
    <property type="protein sequence ID" value="CAB3980134.1"/>
    <property type="molecule type" value="Genomic_DNA"/>
</dbReference>
<dbReference type="Proteomes" id="UP001152795">
    <property type="component" value="Unassembled WGS sequence"/>
</dbReference>
<dbReference type="PROSITE" id="PS00237">
    <property type="entry name" value="G_PROTEIN_RECEP_F1_1"/>
    <property type="match status" value="1"/>
</dbReference>
<comment type="caution">
    <text evidence="11">The sequence shown here is derived from an EMBL/GenBank/DDBJ whole genome shotgun (WGS) entry which is preliminary data.</text>
</comment>
<evidence type="ECO:0000256" key="5">
    <source>
        <dbReference type="ARBA" id="ARBA00023040"/>
    </source>
</evidence>
<evidence type="ECO:0000256" key="9">
    <source>
        <dbReference type="ARBA" id="ARBA00023224"/>
    </source>
</evidence>
<dbReference type="PROSITE" id="PS50262">
    <property type="entry name" value="G_PROTEIN_RECEP_F1_2"/>
    <property type="match status" value="1"/>
</dbReference>
<dbReference type="CDD" id="cd00637">
    <property type="entry name" value="7tm_classA_rhodopsin-like"/>
    <property type="match status" value="1"/>
</dbReference>
<keyword evidence="3 10" id="KW-0812">Transmembrane</keyword>
<protein>
    <submittedName>
        <fullName evidence="11">Histamine H2 receptor-like</fullName>
    </submittedName>
</protein>
<evidence type="ECO:0000256" key="6">
    <source>
        <dbReference type="ARBA" id="ARBA00023136"/>
    </source>
</evidence>
<evidence type="ECO:0000256" key="8">
    <source>
        <dbReference type="ARBA" id="ARBA00023180"/>
    </source>
</evidence>
<dbReference type="PANTHER" id="PTHR24246:SF27">
    <property type="entry name" value="ADENOSINE RECEPTOR, ISOFORM A"/>
    <property type="match status" value="1"/>
</dbReference>
<evidence type="ECO:0000313" key="11">
    <source>
        <dbReference type="EMBL" id="CAB3980134.1"/>
    </source>
</evidence>
<evidence type="ECO:0000256" key="2">
    <source>
        <dbReference type="ARBA" id="ARBA00022475"/>
    </source>
</evidence>
<keyword evidence="9 10" id="KW-0807">Transducer</keyword>
<proteinExistence type="inferred from homology"/>
<comment type="subcellular location">
    <subcellularLocation>
        <location evidence="1">Cell membrane</location>
        <topology evidence="1">Multi-pass membrane protein</topology>
    </subcellularLocation>
</comment>
<dbReference type="Pfam" id="PF00001">
    <property type="entry name" value="7tm_1"/>
    <property type="match status" value="2"/>
</dbReference>
<dbReference type="AlphaFoldDB" id="A0A6S7FK61"/>
<evidence type="ECO:0000313" key="12">
    <source>
        <dbReference type="Proteomes" id="UP001152795"/>
    </source>
</evidence>
<organism evidence="11 12">
    <name type="scientific">Paramuricea clavata</name>
    <name type="common">Red gorgonian</name>
    <name type="synonym">Violescent sea-whip</name>
    <dbReference type="NCBI Taxonomy" id="317549"/>
    <lineage>
        <taxon>Eukaryota</taxon>
        <taxon>Metazoa</taxon>
        <taxon>Cnidaria</taxon>
        <taxon>Anthozoa</taxon>
        <taxon>Octocorallia</taxon>
        <taxon>Malacalcyonacea</taxon>
        <taxon>Plexauridae</taxon>
        <taxon>Paramuricea</taxon>
    </lineage>
</organism>
<reference evidence="11" key="1">
    <citation type="submission" date="2020-04" db="EMBL/GenBank/DDBJ databases">
        <authorList>
            <person name="Alioto T."/>
            <person name="Alioto T."/>
            <person name="Gomez Garrido J."/>
        </authorList>
    </citation>
    <scope>NUCLEOTIDE SEQUENCE</scope>
    <source>
        <strain evidence="11">A484AB</strain>
    </source>
</reference>
<keyword evidence="4" id="KW-1133">Transmembrane helix</keyword>
<keyword evidence="6" id="KW-0472">Membrane</keyword>
<accession>A0A6S7FK61</accession>
<dbReference type="SUPFAM" id="SSF81321">
    <property type="entry name" value="Family A G protein-coupled receptor-like"/>
    <property type="match status" value="1"/>
</dbReference>
<dbReference type="InterPro" id="IPR017452">
    <property type="entry name" value="GPCR_Rhodpsn_7TM"/>
</dbReference>
<keyword evidence="5 10" id="KW-0297">G-protein coupled receptor</keyword>
<name>A0A6S7FK61_PARCT</name>
<dbReference type="OrthoDB" id="5976507at2759"/>
<keyword evidence="2" id="KW-1003">Cell membrane</keyword>
<evidence type="ECO:0000256" key="3">
    <source>
        <dbReference type="ARBA" id="ARBA00022692"/>
    </source>
</evidence>
<dbReference type="PRINTS" id="PR00237">
    <property type="entry name" value="GPCRRHODOPSN"/>
</dbReference>
<dbReference type="InterPro" id="IPR000276">
    <property type="entry name" value="GPCR_Rhodpsn"/>
</dbReference>
<keyword evidence="7 10" id="KW-0675">Receptor</keyword>
<dbReference type="GO" id="GO:0005886">
    <property type="term" value="C:plasma membrane"/>
    <property type="evidence" value="ECO:0007669"/>
    <property type="project" value="UniProtKB-SubCell"/>
</dbReference>
<dbReference type="PANTHER" id="PTHR24246">
    <property type="entry name" value="OLFACTORY RECEPTOR AND ADENOSINE RECEPTOR"/>
    <property type="match status" value="1"/>
</dbReference>
<keyword evidence="12" id="KW-1185">Reference proteome</keyword>